<sequence length="102" mass="11105">MDLVQNFCGAMAGLAFICTKNNMKPKQAKLDKLQTVHHVQYVQMLANLLIFGPTAAFTSLHKGPHMTLLNANALLELGSSVLKQKIDLGITTPMPNSTLDNL</sequence>
<name>A0A5B0PGN3_PUCGR</name>
<keyword evidence="2" id="KW-1185">Reference proteome</keyword>
<dbReference type="OrthoDB" id="10417269at2759"/>
<gene>
    <name evidence="1" type="ORF">PGT21_030557</name>
</gene>
<dbReference type="Proteomes" id="UP000324748">
    <property type="component" value="Unassembled WGS sequence"/>
</dbReference>
<organism evidence="1 2">
    <name type="scientific">Puccinia graminis f. sp. tritici</name>
    <dbReference type="NCBI Taxonomy" id="56615"/>
    <lineage>
        <taxon>Eukaryota</taxon>
        <taxon>Fungi</taxon>
        <taxon>Dikarya</taxon>
        <taxon>Basidiomycota</taxon>
        <taxon>Pucciniomycotina</taxon>
        <taxon>Pucciniomycetes</taxon>
        <taxon>Pucciniales</taxon>
        <taxon>Pucciniaceae</taxon>
        <taxon>Puccinia</taxon>
    </lineage>
</organism>
<accession>A0A5B0PGN3</accession>
<evidence type="ECO:0000313" key="1">
    <source>
        <dbReference type="EMBL" id="KAA1100156.1"/>
    </source>
</evidence>
<comment type="caution">
    <text evidence="1">The sequence shown here is derived from an EMBL/GenBank/DDBJ whole genome shotgun (WGS) entry which is preliminary data.</text>
</comment>
<evidence type="ECO:0000313" key="2">
    <source>
        <dbReference type="Proteomes" id="UP000324748"/>
    </source>
</evidence>
<dbReference type="EMBL" id="VSWC01000054">
    <property type="protein sequence ID" value="KAA1100156.1"/>
    <property type="molecule type" value="Genomic_DNA"/>
</dbReference>
<proteinExistence type="predicted"/>
<dbReference type="AlphaFoldDB" id="A0A5B0PGN3"/>
<reference evidence="1 2" key="1">
    <citation type="submission" date="2019-05" db="EMBL/GenBank/DDBJ databases">
        <title>Emergence of the Ug99 lineage of the wheat stem rust pathogen through somatic hybridization.</title>
        <authorList>
            <person name="Li F."/>
            <person name="Upadhyaya N.M."/>
            <person name="Sperschneider J."/>
            <person name="Matny O."/>
            <person name="Nguyen-Phuc H."/>
            <person name="Mago R."/>
            <person name="Raley C."/>
            <person name="Miller M.E."/>
            <person name="Silverstein K.A.T."/>
            <person name="Henningsen E."/>
            <person name="Hirsch C.D."/>
            <person name="Visser B."/>
            <person name="Pretorius Z.A."/>
            <person name="Steffenson B.J."/>
            <person name="Schwessinger B."/>
            <person name="Dodds P.N."/>
            <person name="Figueroa M."/>
        </authorList>
    </citation>
    <scope>NUCLEOTIDE SEQUENCE [LARGE SCALE GENOMIC DNA]</scope>
    <source>
        <strain evidence="1">21-0</strain>
    </source>
</reference>
<protein>
    <submittedName>
        <fullName evidence="1">Uncharacterized protein</fullName>
    </submittedName>
</protein>